<dbReference type="RefSeq" id="WP_013625589.1">
    <property type="nucleotide sequence ID" value="NC_015172.1"/>
</dbReference>
<comment type="function">
    <text evidence="5 6">Negative regulator of class I heat shock genes (grpE-dnaK-dnaJ and groELS operons). Prevents heat-shock induction of these operons.</text>
</comment>
<dbReference type="Pfam" id="PF01628">
    <property type="entry name" value="HrcA"/>
    <property type="match status" value="1"/>
</dbReference>
<evidence type="ECO:0000256" key="1">
    <source>
        <dbReference type="ARBA" id="ARBA00022491"/>
    </source>
</evidence>
<sequence length="345" mass="39117">MGMDERKQKILRAIIQDYIATAEPVGSRTISRKFDLGVSPATIRNEMADLEDMGFIEQPHTSAGRVPSDSGYRYYVDYLLEPLSLTTEDKDRINHEISGRINEVEEVIEYTGKLISQITSLTSLVLGPKRKNKALKKIYFLPYEEGKAIMVTVKDNGTVENDLIDLDEDTSLEDLQMLANLFNEKISGAPVSNLKQGILQEIYSALSQKRRMIDSMLGILERTLVDEKEGPKDRVYLGGTLNMLNQPEFQDMDKLRSLFGVFEENKKLKTLLKQDQEGVQISIGLENEEQILRNCSIISATYHINGRQIGSIGVLGPTRMDYQKTITIVDYMTHYLTELLTEGHR</sequence>
<dbReference type="PIRSF" id="PIRSF005485">
    <property type="entry name" value="HrcA"/>
    <property type="match status" value="1"/>
</dbReference>
<dbReference type="OrthoDB" id="9783139at2"/>
<gene>
    <name evidence="6" type="primary">hrcA</name>
    <name evidence="8" type="ordered locus">Sgly_2439</name>
</gene>
<dbReference type="SUPFAM" id="SSF46785">
    <property type="entry name" value="Winged helix' DNA-binding domain"/>
    <property type="match status" value="1"/>
</dbReference>
<evidence type="ECO:0000256" key="6">
    <source>
        <dbReference type="HAMAP-Rule" id="MF_00081"/>
    </source>
</evidence>
<dbReference type="eggNOG" id="COG1420">
    <property type="taxonomic scope" value="Bacteria"/>
</dbReference>
<keyword evidence="1 6" id="KW-0678">Repressor</keyword>
<evidence type="ECO:0000313" key="9">
    <source>
        <dbReference type="Proteomes" id="UP000007488"/>
    </source>
</evidence>
<dbReference type="AlphaFoldDB" id="F0SVF1"/>
<comment type="similarity">
    <text evidence="6">Belongs to the HrcA family.</text>
</comment>
<proteinExistence type="inferred from homology"/>
<dbReference type="PANTHER" id="PTHR34824:SF1">
    <property type="entry name" value="HEAT-INDUCIBLE TRANSCRIPTION REPRESSOR HRCA"/>
    <property type="match status" value="1"/>
</dbReference>
<evidence type="ECO:0000256" key="4">
    <source>
        <dbReference type="ARBA" id="ARBA00023163"/>
    </source>
</evidence>
<dbReference type="Gene3D" id="3.30.450.40">
    <property type="match status" value="1"/>
</dbReference>
<keyword evidence="2 6" id="KW-0805">Transcription regulation</keyword>
<keyword evidence="9" id="KW-1185">Reference proteome</keyword>
<dbReference type="InterPro" id="IPR002571">
    <property type="entry name" value="HrcA"/>
</dbReference>
<reference evidence="8 9" key="1">
    <citation type="journal article" date="2011" name="Stand. Genomic Sci.">
        <title>Complete genome sequence of Syntrophobotulus glycolicus type strain (FlGlyR).</title>
        <authorList>
            <person name="Han C."/>
            <person name="Mwirichia R."/>
            <person name="Chertkov O."/>
            <person name="Held B."/>
            <person name="Lapidus A."/>
            <person name="Nolan M."/>
            <person name="Lucas S."/>
            <person name="Hammon N."/>
            <person name="Deshpande S."/>
            <person name="Cheng J.F."/>
            <person name="Tapia R."/>
            <person name="Goodwin L."/>
            <person name="Pitluck S."/>
            <person name="Huntemann M."/>
            <person name="Liolios K."/>
            <person name="Ivanova N."/>
            <person name="Pagani I."/>
            <person name="Mavromatis K."/>
            <person name="Ovchinikova G."/>
            <person name="Pati A."/>
            <person name="Chen A."/>
            <person name="Palaniappan K."/>
            <person name="Land M."/>
            <person name="Hauser L."/>
            <person name="Brambilla E.M."/>
            <person name="Rohde M."/>
            <person name="Spring S."/>
            <person name="Sikorski J."/>
            <person name="Goker M."/>
            <person name="Woyke T."/>
            <person name="Bristow J."/>
            <person name="Eisen J.A."/>
            <person name="Markowitz V."/>
            <person name="Hugenholtz P."/>
            <person name="Kyrpides N.C."/>
            <person name="Klenk H.P."/>
            <person name="Detter J.C."/>
        </authorList>
    </citation>
    <scope>NUCLEOTIDE SEQUENCE [LARGE SCALE GENOMIC DNA]</scope>
    <source>
        <strain evidence="9">DSM 8271 / FlGlyR</strain>
    </source>
</reference>
<dbReference type="HAMAP" id="MF_00081">
    <property type="entry name" value="HrcA"/>
    <property type="match status" value="1"/>
</dbReference>
<dbReference type="KEGG" id="sgy:Sgly_2439"/>
<dbReference type="InterPro" id="IPR023120">
    <property type="entry name" value="WHTH_transcript_rep_HrcA_IDD"/>
</dbReference>
<evidence type="ECO:0000313" key="8">
    <source>
        <dbReference type="EMBL" id="ADY56724.1"/>
    </source>
</evidence>
<name>F0SVF1_SYNGF</name>
<evidence type="ECO:0000256" key="5">
    <source>
        <dbReference type="ARBA" id="ARBA00055319"/>
    </source>
</evidence>
<dbReference type="PANTHER" id="PTHR34824">
    <property type="entry name" value="HEAT-INDUCIBLE TRANSCRIPTION REPRESSOR HRCA"/>
    <property type="match status" value="1"/>
</dbReference>
<dbReference type="GO" id="GO:0003677">
    <property type="term" value="F:DNA binding"/>
    <property type="evidence" value="ECO:0007669"/>
    <property type="project" value="InterPro"/>
</dbReference>
<accession>F0SVF1</accession>
<dbReference type="InterPro" id="IPR036390">
    <property type="entry name" value="WH_DNA-bd_sf"/>
</dbReference>
<dbReference type="Proteomes" id="UP000007488">
    <property type="component" value="Chromosome"/>
</dbReference>
<evidence type="ECO:0000256" key="2">
    <source>
        <dbReference type="ARBA" id="ARBA00023015"/>
    </source>
</evidence>
<protein>
    <recommendedName>
        <fullName evidence="6">Heat-inducible transcription repressor HrcA</fullName>
    </recommendedName>
</protein>
<dbReference type="InterPro" id="IPR021153">
    <property type="entry name" value="HrcA_C"/>
</dbReference>
<dbReference type="Gene3D" id="3.30.390.60">
    <property type="entry name" value="Heat-inducible transcription repressor hrca homolog, domain 3"/>
    <property type="match status" value="1"/>
</dbReference>
<keyword evidence="4 6" id="KW-0804">Transcription</keyword>
<evidence type="ECO:0000259" key="7">
    <source>
        <dbReference type="Pfam" id="PF01628"/>
    </source>
</evidence>
<dbReference type="GO" id="GO:0045892">
    <property type="term" value="P:negative regulation of DNA-templated transcription"/>
    <property type="evidence" value="ECO:0007669"/>
    <property type="project" value="UniProtKB-UniRule"/>
</dbReference>
<organism evidence="8 9">
    <name type="scientific">Syntrophobotulus glycolicus (strain DSM 8271 / FlGlyR)</name>
    <dbReference type="NCBI Taxonomy" id="645991"/>
    <lineage>
        <taxon>Bacteria</taxon>
        <taxon>Bacillati</taxon>
        <taxon>Bacillota</taxon>
        <taxon>Clostridia</taxon>
        <taxon>Eubacteriales</taxon>
        <taxon>Desulfitobacteriaceae</taxon>
        <taxon>Syntrophobotulus</taxon>
    </lineage>
</organism>
<dbReference type="EMBL" id="CP002547">
    <property type="protein sequence ID" value="ADY56724.1"/>
    <property type="molecule type" value="Genomic_DNA"/>
</dbReference>
<dbReference type="NCBIfam" id="TIGR00331">
    <property type="entry name" value="hrcA"/>
    <property type="match status" value="1"/>
</dbReference>
<keyword evidence="3 6" id="KW-0346">Stress response</keyword>
<dbReference type="STRING" id="645991.Sgly_2439"/>
<dbReference type="HOGENOM" id="CLU_050019_1_0_9"/>
<dbReference type="InterPro" id="IPR036388">
    <property type="entry name" value="WH-like_DNA-bd_sf"/>
</dbReference>
<dbReference type="SUPFAM" id="SSF55781">
    <property type="entry name" value="GAF domain-like"/>
    <property type="match status" value="1"/>
</dbReference>
<evidence type="ECO:0000256" key="3">
    <source>
        <dbReference type="ARBA" id="ARBA00023016"/>
    </source>
</evidence>
<dbReference type="InterPro" id="IPR029016">
    <property type="entry name" value="GAF-like_dom_sf"/>
</dbReference>
<reference evidence="9" key="2">
    <citation type="submission" date="2011-02" db="EMBL/GenBank/DDBJ databases">
        <title>The complete genome of Syntrophobotulus glycolicus DSM 8271.</title>
        <authorList>
            <person name="Lucas S."/>
            <person name="Copeland A."/>
            <person name="Lapidus A."/>
            <person name="Bruce D."/>
            <person name="Goodwin L."/>
            <person name="Pitluck S."/>
            <person name="Kyrpides N."/>
            <person name="Mavromatis K."/>
            <person name="Pagani I."/>
            <person name="Ivanova N."/>
            <person name="Mikhailova N."/>
            <person name="Chertkov O."/>
            <person name="Held B."/>
            <person name="Detter J.C."/>
            <person name="Tapia R."/>
            <person name="Han C."/>
            <person name="Land M."/>
            <person name="Hauser L."/>
            <person name="Markowitz V."/>
            <person name="Cheng J.-F."/>
            <person name="Hugenholtz P."/>
            <person name="Woyke T."/>
            <person name="Wu D."/>
            <person name="Spring S."/>
            <person name="Schroeder M."/>
            <person name="Brambilla E."/>
            <person name="Klenk H.-P."/>
            <person name="Eisen J.A."/>
        </authorList>
    </citation>
    <scope>NUCLEOTIDE SEQUENCE [LARGE SCALE GENOMIC DNA]</scope>
    <source>
        <strain evidence="9">DSM 8271 / FlGlyR</strain>
    </source>
</reference>
<feature type="domain" description="Heat-inducible transcription repressor HrcA C-terminal" evidence="7">
    <location>
        <begin position="105"/>
        <end position="326"/>
    </location>
</feature>
<dbReference type="Gene3D" id="1.10.10.10">
    <property type="entry name" value="Winged helix-like DNA-binding domain superfamily/Winged helix DNA-binding domain"/>
    <property type="match status" value="1"/>
</dbReference>
<dbReference type="FunFam" id="1.10.10.10:FF:000049">
    <property type="entry name" value="Heat-inducible transcription repressor HrcA"/>
    <property type="match status" value="1"/>
</dbReference>